<dbReference type="CDD" id="cd05794">
    <property type="entry name" value="S1_EF-P_repeat_2"/>
    <property type="match status" value="1"/>
</dbReference>
<evidence type="ECO:0000259" key="1">
    <source>
        <dbReference type="SMART" id="SM00841"/>
    </source>
</evidence>
<accession>X0SZV2</accession>
<reference evidence="2" key="1">
    <citation type="journal article" date="2014" name="Front. Microbiol.">
        <title>High frequency of phylogenetically diverse reductive dehalogenase-homologous genes in deep subseafloor sedimentary metagenomes.</title>
        <authorList>
            <person name="Kawai M."/>
            <person name="Futagami T."/>
            <person name="Toyoda A."/>
            <person name="Takaki Y."/>
            <person name="Nishi S."/>
            <person name="Hori S."/>
            <person name="Arai W."/>
            <person name="Tsubouchi T."/>
            <person name="Morono Y."/>
            <person name="Uchiyama I."/>
            <person name="Ito T."/>
            <person name="Fujiyama A."/>
            <person name="Inagaki F."/>
            <person name="Takami H."/>
        </authorList>
    </citation>
    <scope>NUCLEOTIDE SEQUENCE</scope>
    <source>
        <strain evidence="2">Expedition CK06-06</strain>
    </source>
</reference>
<proteinExistence type="predicted"/>
<dbReference type="SUPFAM" id="SSF50249">
    <property type="entry name" value="Nucleic acid-binding proteins"/>
    <property type="match status" value="1"/>
</dbReference>
<dbReference type="PROSITE" id="PS01275">
    <property type="entry name" value="EFP"/>
    <property type="match status" value="1"/>
</dbReference>
<dbReference type="SMART" id="SM00841">
    <property type="entry name" value="Elong-fact-P_C"/>
    <property type="match status" value="1"/>
</dbReference>
<gene>
    <name evidence="2" type="ORF">S01H1_06376</name>
</gene>
<dbReference type="InterPro" id="IPR013852">
    <property type="entry name" value="Transl_elong_P/YeiP_CS"/>
</dbReference>
<dbReference type="GO" id="GO:0005829">
    <property type="term" value="C:cytosol"/>
    <property type="evidence" value="ECO:0007669"/>
    <property type="project" value="UniProtKB-ARBA"/>
</dbReference>
<dbReference type="GO" id="GO:0003746">
    <property type="term" value="F:translation elongation factor activity"/>
    <property type="evidence" value="ECO:0007669"/>
    <property type="project" value="TreeGrafter"/>
</dbReference>
<sequence length="67" mass="7268">VSIDLPTTVSLEVTETDAAVKGQTATNQYKSATLETGIKVQVPPFIKAGEKLKIDTRTGEYLGRMKE</sequence>
<protein>
    <recommendedName>
        <fullName evidence="1">Elongation factor P C-terminal domain-containing protein</fullName>
    </recommendedName>
</protein>
<dbReference type="PANTHER" id="PTHR30053:SF14">
    <property type="entry name" value="TRANSLATION ELONGATION FACTOR KOW-LIKE DOMAIN-CONTAINING PROTEIN"/>
    <property type="match status" value="1"/>
</dbReference>
<name>X0SZV2_9ZZZZ</name>
<dbReference type="Pfam" id="PF09285">
    <property type="entry name" value="Elong-fact-P_C"/>
    <property type="match status" value="1"/>
</dbReference>
<feature type="non-terminal residue" evidence="2">
    <location>
        <position position="1"/>
    </location>
</feature>
<dbReference type="FunFam" id="2.40.50.140:FF:000004">
    <property type="entry name" value="Elongation factor P"/>
    <property type="match status" value="1"/>
</dbReference>
<dbReference type="InterPro" id="IPR020599">
    <property type="entry name" value="Transl_elong_fac_P/YeiP"/>
</dbReference>
<dbReference type="GO" id="GO:0043043">
    <property type="term" value="P:peptide biosynthetic process"/>
    <property type="evidence" value="ECO:0007669"/>
    <property type="project" value="InterPro"/>
</dbReference>
<dbReference type="InterPro" id="IPR015365">
    <property type="entry name" value="Elong-fact-P_C"/>
</dbReference>
<dbReference type="PANTHER" id="PTHR30053">
    <property type="entry name" value="ELONGATION FACTOR P"/>
    <property type="match status" value="1"/>
</dbReference>
<feature type="domain" description="Elongation factor P C-terminal" evidence="1">
    <location>
        <begin position="9"/>
        <end position="64"/>
    </location>
</feature>
<dbReference type="EMBL" id="BARS01003297">
    <property type="protein sequence ID" value="GAF80666.1"/>
    <property type="molecule type" value="Genomic_DNA"/>
</dbReference>
<organism evidence="2">
    <name type="scientific">marine sediment metagenome</name>
    <dbReference type="NCBI Taxonomy" id="412755"/>
    <lineage>
        <taxon>unclassified sequences</taxon>
        <taxon>metagenomes</taxon>
        <taxon>ecological metagenomes</taxon>
    </lineage>
</organism>
<comment type="caution">
    <text evidence="2">The sequence shown here is derived from an EMBL/GenBank/DDBJ whole genome shotgun (WGS) entry which is preliminary data.</text>
</comment>
<dbReference type="AlphaFoldDB" id="X0SZV2"/>
<dbReference type="InterPro" id="IPR012340">
    <property type="entry name" value="NA-bd_OB-fold"/>
</dbReference>
<dbReference type="Gene3D" id="2.40.50.140">
    <property type="entry name" value="Nucleic acid-binding proteins"/>
    <property type="match status" value="1"/>
</dbReference>
<evidence type="ECO:0000313" key="2">
    <source>
        <dbReference type="EMBL" id="GAF80666.1"/>
    </source>
</evidence>